<gene>
    <name evidence="1" type="ORF">SLAVMIC_00024</name>
</gene>
<sequence length="146" mass="17622">MKLTGNQISEYIIDSLERNPSNWVERDKDGNGIQEFGVINDDLDSRIYIDAGFMLVSDNKRISKRKFIYISHINSLKILYKYLKQYKKYSKFELFLTKILTILIYPYSYSRHRSYNRHLIVKKESYDFNVSKSYIRELRLKELLEK</sequence>
<accession>A0A8D9FPW4</accession>
<dbReference type="EMBL" id="OU342829">
    <property type="protein sequence ID" value="CAG7579696.1"/>
    <property type="molecule type" value="Genomic_DNA"/>
</dbReference>
<protein>
    <submittedName>
        <fullName evidence="1">Uncharacterized protein</fullName>
    </submittedName>
</protein>
<reference evidence="1" key="1">
    <citation type="submission" date="2021-06" db="EMBL/GenBank/DDBJ databases">
        <authorList>
            <person name="Gannon L."/>
            <person name="Redgwell R T."/>
            <person name="Michniewski S."/>
            <person name="Harrison D C."/>
            <person name="Millard A."/>
        </authorList>
    </citation>
    <scope>NUCLEOTIDE SEQUENCE</scope>
</reference>
<organism evidence="1">
    <name type="scientific">uncultured marine phage</name>
    <dbReference type="NCBI Taxonomy" id="707152"/>
    <lineage>
        <taxon>Viruses</taxon>
        <taxon>environmental samples</taxon>
    </lineage>
</organism>
<name>A0A8D9FPW4_9VIRU</name>
<evidence type="ECO:0000313" key="1">
    <source>
        <dbReference type="EMBL" id="CAG7579696.1"/>
    </source>
</evidence>
<proteinExistence type="predicted"/>